<proteinExistence type="predicted"/>
<feature type="repeat" description="ANK" evidence="3">
    <location>
        <begin position="20"/>
        <end position="52"/>
    </location>
</feature>
<dbReference type="STRING" id="62062.ENSHHUP00000056616"/>
<name>A0A4W5NWE9_9TELE</name>
<evidence type="ECO:0000256" key="2">
    <source>
        <dbReference type="ARBA" id="ARBA00023043"/>
    </source>
</evidence>
<dbReference type="SUPFAM" id="SSF48403">
    <property type="entry name" value="Ankyrin repeat"/>
    <property type="match status" value="1"/>
</dbReference>
<dbReference type="PANTHER" id="PTHR24201">
    <property type="entry name" value="ANK_REP_REGION DOMAIN-CONTAINING PROTEIN"/>
    <property type="match status" value="1"/>
</dbReference>
<dbReference type="InterPro" id="IPR050776">
    <property type="entry name" value="Ank_Repeat/CDKN_Inhibitor"/>
</dbReference>
<dbReference type="AlphaFoldDB" id="A0A4W5NWE9"/>
<dbReference type="PANTHER" id="PTHR24201:SF15">
    <property type="entry name" value="ANKYRIN REPEAT DOMAIN-CONTAINING PROTEIN 66"/>
    <property type="match status" value="1"/>
</dbReference>
<dbReference type="Pfam" id="PF00023">
    <property type="entry name" value="Ank"/>
    <property type="match status" value="1"/>
</dbReference>
<dbReference type="Gene3D" id="1.25.40.20">
    <property type="entry name" value="Ankyrin repeat-containing domain"/>
    <property type="match status" value="1"/>
</dbReference>
<feature type="repeat" description="ANK" evidence="3">
    <location>
        <begin position="86"/>
        <end position="108"/>
    </location>
</feature>
<dbReference type="SMART" id="SM00248">
    <property type="entry name" value="ANK"/>
    <property type="match status" value="3"/>
</dbReference>
<keyword evidence="5" id="KW-1185">Reference proteome</keyword>
<reference evidence="4" key="2">
    <citation type="submission" date="2025-08" db="UniProtKB">
        <authorList>
            <consortium name="Ensembl"/>
        </authorList>
    </citation>
    <scope>IDENTIFICATION</scope>
</reference>
<dbReference type="InterPro" id="IPR002110">
    <property type="entry name" value="Ankyrin_rpt"/>
</dbReference>
<evidence type="ECO:0000313" key="4">
    <source>
        <dbReference type="Ensembl" id="ENSHHUP00000056616.1"/>
    </source>
</evidence>
<sequence length="123" mass="13311">MLNSVPSSRLQMAVNKHSKNGWSPLLLASERGHTEVVRILLQNHARVDVFDEDGKAALHLAAERGHEDIADILLSHKAFVNAKTKLGLTPLHLGAQNGSASLVRQLVETHLASIDALSLVSEL</sequence>
<dbReference type="PROSITE" id="PS50297">
    <property type="entry name" value="ANK_REP_REGION"/>
    <property type="match status" value="3"/>
</dbReference>
<dbReference type="InterPro" id="IPR036770">
    <property type="entry name" value="Ankyrin_rpt-contain_sf"/>
</dbReference>
<dbReference type="Ensembl" id="ENSHHUT00000058567.1">
    <property type="protein sequence ID" value="ENSHHUP00000056616.1"/>
    <property type="gene ID" value="ENSHHUG00000033793.1"/>
</dbReference>
<feature type="repeat" description="ANK" evidence="3">
    <location>
        <begin position="53"/>
        <end position="85"/>
    </location>
</feature>
<dbReference type="Pfam" id="PF12796">
    <property type="entry name" value="Ank_2"/>
    <property type="match status" value="1"/>
</dbReference>
<keyword evidence="1" id="KW-0677">Repeat</keyword>
<dbReference type="Proteomes" id="UP000314982">
    <property type="component" value="Unassembled WGS sequence"/>
</dbReference>
<evidence type="ECO:0000256" key="3">
    <source>
        <dbReference type="PROSITE-ProRule" id="PRU00023"/>
    </source>
</evidence>
<reference evidence="5" key="1">
    <citation type="submission" date="2018-06" db="EMBL/GenBank/DDBJ databases">
        <title>Genome assembly of Danube salmon.</title>
        <authorList>
            <person name="Macqueen D.J."/>
            <person name="Gundappa M.K."/>
        </authorList>
    </citation>
    <scope>NUCLEOTIDE SEQUENCE [LARGE SCALE GENOMIC DNA]</scope>
</reference>
<keyword evidence="2 3" id="KW-0040">ANK repeat</keyword>
<dbReference type="PROSITE" id="PS50088">
    <property type="entry name" value="ANK_REPEAT"/>
    <property type="match status" value="3"/>
</dbReference>
<organism evidence="4 5">
    <name type="scientific">Hucho hucho</name>
    <name type="common">huchen</name>
    <dbReference type="NCBI Taxonomy" id="62062"/>
    <lineage>
        <taxon>Eukaryota</taxon>
        <taxon>Metazoa</taxon>
        <taxon>Chordata</taxon>
        <taxon>Craniata</taxon>
        <taxon>Vertebrata</taxon>
        <taxon>Euteleostomi</taxon>
        <taxon>Actinopterygii</taxon>
        <taxon>Neopterygii</taxon>
        <taxon>Teleostei</taxon>
        <taxon>Protacanthopterygii</taxon>
        <taxon>Salmoniformes</taxon>
        <taxon>Salmonidae</taxon>
        <taxon>Salmoninae</taxon>
        <taxon>Hucho</taxon>
    </lineage>
</organism>
<protein>
    <submittedName>
        <fullName evidence="4">Uncharacterized protein</fullName>
    </submittedName>
</protein>
<evidence type="ECO:0000313" key="5">
    <source>
        <dbReference type="Proteomes" id="UP000314982"/>
    </source>
</evidence>
<dbReference type="GeneTree" id="ENSGT00940000174128"/>
<accession>A0A4W5NWE9</accession>
<evidence type="ECO:0000256" key="1">
    <source>
        <dbReference type="ARBA" id="ARBA00022737"/>
    </source>
</evidence>
<reference evidence="4" key="3">
    <citation type="submission" date="2025-09" db="UniProtKB">
        <authorList>
            <consortium name="Ensembl"/>
        </authorList>
    </citation>
    <scope>IDENTIFICATION</scope>
</reference>